<organism evidence="1 2">
    <name type="scientific">Streptomyces varsoviensis</name>
    <dbReference type="NCBI Taxonomy" id="67373"/>
    <lineage>
        <taxon>Bacteria</taxon>
        <taxon>Bacillati</taxon>
        <taxon>Actinomycetota</taxon>
        <taxon>Actinomycetes</taxon>
        <taxon>Kitasatosporales</taxon>
        <taxon>Streptomycetaceae</taxon>
        <taxon>Streptomyces</taxon>
    </lineage>
</organism>
<dbReference type="Proteomes" id="UP000037020">
    <property type="component" value="Unassembled WGS sequence"/>
</dbReference>
<evidence type="ECO:0008006" key="3">
    <source>
        <dbReference type="Google" id="ProtNLM"/>
    </source>
</evidence>
<dbReference type="EMBL" id="LGUT01002442">
    <property type="protein sequence ID" value="KOG87075.1"/>
    <property type="molecule type" value="Genomic_DNA"/>
</dbReference>
<dbReference type="SUPFAM" id="SSF55729">
    <property type="entry name" value="Acyl-CoA N-acyltransferases (Nat)"/>
    <property type="match status" value="1"/>
</dbReference>
<keyword evidence="2" id="KW-1185">Reference proteome</keyword>
<reference evidence="1 2" key="1">
    <citation type="submission" date="2015-07" db="EMBL/GenBank/DDBJ databases">
        <authorList>
            <person name="Ju K.-S."/>
            <person name="Doroghazi J.R."/>
            <person name="Metcalf W.W."/>
        </authorList>
    </citation>
    <scope>NUCLEOTIDE SEQUENCE [LARGE SCALE GENOMIC DNA]</scope>
    <source>
        <strain evidence="1 2">NRRL B-3589</strain>
    </source>
</reference>
<name>A0ABR5J0Y5_9ACTN</name>
<evidence type="ECO:0000313" key="2">
    <source>
        <dbReference type="Proteomes" id="UP000037020"/>
    </source>
</evidence>
<proteinExistence type="predicted"/>
<accession>A0ABR5J0Y5</accession>
<gene>
    <name evidence="1" type="ORF">ADK38_27460</name>
</gene>
<dbReference type="Gene3D" id="3.40.630.30">
    <property type="match status" value="1"/>
</dbReference>
<dbReference type="InterPro" id="IPR016181">
    <property type="entry name" value="Acyl_CoA_acyltransferase"/>
</dbReference>
<comment type="caution">
    <text evidence="1">The sequence shown here is derived from an EMBL/GenBank/DDBJ whole genome shotgun (WGS) entry which is preliminary data.</text>
</comment>
<protein>
    <recommendedName>
        <fullName evidence="3">N-acetyltransferase domain-containing protein</fullName>
    </recommendedName>
</protein>
<evidence type="ECO:0000313" key="1">
    <source>
        <dbReference type="EMBL" id="KOG87075.1"/>
    </source>
</evidence>
<sequence length="172" mass="19317">MTRWQADQQREAVADLYAAAYRGAPGREFEIRRVFLDRFEEHVQRPGFDMVIAGGAGLAGCVYGFPPDRDGEFWQGFRGGITPEVEELTALGRIFAVAELMVLPAFRRDHVATRLQTLLLARSTAQLATVLIEPSNTPARTAYRSWGWTKLGELSPRGGRPELEAWSRELRP</sequence>